<dbReference type="AlphaFoldDB" id="A0A8H5F5T8"/>
<feature type="coiled-coil region" evidence="1">
    <location>
        <begin position="26"/>
        <end position="53"/>
    </location>
</feature>
<evidence type="ECO:0008006" key="4">
    <source>
        <dbReference type="Google" id="ProtNLM"/>
    </source>
</evidence>
<evidence type="ECO:0000256" key="1">
    <source>
        <dbReference type="SAM" id="Coils"/>
    </source>
</evidence>
<dbReference type="OrthoDB" id="3203373at2759"/>
<dbReference type="Proteomes" id="UP000541558">
    <property type="component" value="Unassembled WGS sequence"/>
</dbReference>
<sequence length="513" mass="58594">MAEVISDKPNLMEDDERLYQMQDERLASLMTRKANLLDELSEIESNIKDILRERRERVYSASSIAPIPNEILSTIFLEVQRNGKANGVRATEVTMSHVCSRWRDIALTLPPLWNVFQHCQARSRSSVQSTEERLRAYLERSGDLPFDLWIDFTTKRNLRGHRLLSLLHTVIPHLHRCRVLHLLSDQNHPLHEFQKSLATASVPLLEVCAMCPDYLPPLGHIERSQPNIFKNGAPSLKYLRLDETTLLSIRLPLDSVVCLRIERRRAKASAWIPNSILDTMLSLPNLQTLSISANVFHLQGKGGSTPTERIMAKKLENLRSADATLTAYILSHTSTPSLRSLTLQNFDLNEDSMTLPDELDFLSLRTLTLTNPKWRQRWSGYDVRNLKKMIAASPNVEEVILWGDSNDSFEVLYSTFKAILGVSSWTKIKTATFSMDPRNPRETGYFKQFVQGNPELELLRLPATCFTDPKFLEWVPSRVELQPNTTKLELPLPLCSLPGLDWLDREGDLFGLN</sequence>
<keyword evidence="3" id="KW-1185">Reference proteome</keyword>
<dbReference type="SUPFAM" id="SSF52047">
    <property type="entry name" value="RNI-like"/>
    <property type="match status" value="1"/>
</dbReference>
<evidence type="ECO:0000313" key="2">
    <source>
        <dbReference type="EMBL" id="KAF5324839.1"/>
    </source>
</evidence>
<protein>
    <recommendedName>
        <fullName evidence="4">F-box domain-containing protein</fullName>
    </recommendedName>
</protein>
<organism evidence="2 3">
    <name type="scientific">Ephemerocybe angulata</name>
    <dbReference type="NCBI Taxonomy" id="980116"/>
    <lineage>
        <taxon>Eukaryota</taxon>
        <taxon>Fungi</taxon>
        <taxon>Dikarya</taxon>
        <taxon>Basidiomycota</taxon>
        <taxon>Agaricomycotina</taxon>
        <taxon>Agaricomycetes</taxon>
        <taxon>Agaricomycetidae</taxon>
        <taxon>Agaricales</taxon>
        <taxon>Agaricineae</taxon>
        <taxon>Psathyrellaceae</taxon>
        <taxon>Ephemerocybe</taxon>
    </lineage>
</organism>
<comment type="caution">
    <text evidence="2">The sequence shown here is derived from an EMBL/GenBank/DDBJ whole genome shotgun (WGS) entry which is preliminary data.</text>
</comment>
<evidence type="ECO:0000313" key="3">
    <source>
        <dbReference type="Proteomes" id="UP000541558"/>
    </source>
</evidence>
<dbReference type="EMBL" id="JAACJK010000164">
    <property type="protein sequence ID" value="KAF5324839.1"/>
    <property type="molecule type" value="Genomic_DNA"/>
</dbReference>
<accession>A0A8H5F5T8</accession>
<proteinExistence type="predicted"/>
<reference evidence="2 3" key="1">
    <citation type="journal article" date="2020" name="ISME J.">
        <title>Uncovering the hidden diversity of litter-decomposition mechanisms in mushroom-forming fungi.</title>
        <authorList>
            <person name="Floudas D."/>
            <person name="Bentzer J."/>
            <person name="Ahren D."/>
            <person name="Johansson T."/>
            <person name="Persson P."/>
            <person name="Tunlid A."/>
        </authorList>
    </citation>
    <scope>NUCLEOTIDE SEQUENCE [LARGE SCALE GENOMIC DNA]</scope>
    <source>
        <strain evidence="2 3">CBS 175.51</strain>
    </source>
</reference>
<keyword evidence="1" id="KW-0175">Coiled coil</keyword>
<name>A0A8H5F5T8_9AGAR</name>
<gene>
    <name evidence="2" type="ORF">D9611_004075</name>
</gene>